<dbReference type="HOGENOM" id="CLU_065123_0_0_9"/>
<sequence length="344" mass="39642">MKNKESIKTIICFGLALFSQILFLAGNQKMRQVEDKVWLTRFNSENEITAEMVRRLQRENERTDAPTAFAAWNEKKNEEVAVQELNKSTFTTAVAVTERADLIFPDSRTFDRAYPNTCIISEGLACSLFGSADVKNLHIVYNEQKYKIQDVIKGSRNLFLYYGNSESAHTFTEITAAGSPDKSQKMIKDQLEERLGVRLRCIDYSFPHFICGAAFLVYVLILCRSLYRHWKRRDKESINVILLLVLIAAGAVICTQLPGIPRDIVPTHFSDREFWSTLIEEQRNNLEFMFSKEKFYPEKAWFAGLFLAVSGLAASVLSWRKLSTRKALDISVSDYFKRKQREHE</sequence>
<feature type="transmembrane region" description="Helical" evidence="1">
    <location>
        <begin position="300"/>
        <end position="319"/>
    </location>
</feature>
<proteinExistence type="predicted"/>
<keyword evidence="1" id="KW-1133">Transmembrane helix</keyword>
<dbReference type="STRING" id="553973.CLOHYLEM_05848"/>
<keyword evidence="3" id="KW-1185">Reference proteome</keyword>
<reference evidence="2" key="1">
    <citation type="submission" date="2009-02" db="EMBL/GenBank/DDBJ databases">
        <authorList>
            <person name="Fulton L."/>
            <person name="Clifton S."/>
            <person name="Fulton B."/>
            <person name="Xu J."/>
            <person name="Minx P."/>
            <person name="Pepin K.H."/>
            <person name="Johnson M."/>
            <person name="Bhonagiri V."/>
            <person name="Nash W.E."/>
            <person name="Mardis E.R."/>
            <person name="Wilson R.K."/>
        </authorList>
    </citation>
    <scope>NUCLEOTIDE SEQUENCE [LARGE SCALE GENOMIC DNA]</scope>
    <source>
        <strain evidence="2">DSM 15053</strain>
    </source>
</reference>
<keyword evidence="1" id="KW-0472">Membrane</keyword>
<protein>
    <recommendedName>
        <fullName evidence="4">MacB-like periplasmic core domain-containing protein</fullName>
    </recommendedName>
</protein>
<feature type="transmembrane region" description="Helical" evidence="1">
    <location>
        <begin position="239"/>
        <end position="260"/>
    </location>
</feature>
<dbReference type="eggNOG" id="ENOG5032WRK">
    <property type="taxonomic scope" value="Bacteria"/>
</dbReference>
<gene>
    <name evidence="2" type="ORF">CLOHYLEM_05848</name>
</gene>
<feature type="transmembrane region" description="Helical" evidence="1">
    <location>
        <begin position="206"/>
        <end position="227"/>
    </location>
</feature>
<evidence type="ECO:0008006" key="4">
    <source>
        <dbReference type="Google" id="ProtNLM"/>
    </source>
</evidence>
<dbReference type="EMBL" id="ABYI02000022">
    <property type="protein sequence ID" value="EEG73843.1"/>
    <property type="molecule type" value="Genomic_DNA"/>
</dbReference>
<dbReference type="AlphaFoldDB" id="C0C129"/>
<dbReference type="RefSeq" id="WP_006443194.1">
    <property type="nucleotide sequence ID" value="NZ_CP036524.1"/>
</dbReference>
<evidence type="ECO:0000256" key="1">
    <source>
        <dbReference type="SAM" id="Phobius"/>
    </source>
</evidence>
<evidence type="ECO:0000313" key="3">
    <source>
        <dbReference type="Proteomes" id="UP000004893"/>
    </source>
</evidence>
<dbReference type="OrthoDB" id="1864188at2"/>
<name>C0C129_9FIRM</name>
<comment type="caution">
    <text evidence="2">The sequence shown here is derived from an EMBL/GenBank/DDBJ whole genome shotgun (WGS) entry which is preliminary data.</text>
</comment>
<evidence type="ECO:0000313" key="2">
    <source>
        <dbReference type="EMBL" id="EEG73843.1"/>
    </source>
</evidence>
<dbReference type="Proteomes" id="UP000004893">
    <property type="component" value="Unassembled WGS sequence"/>
</dbReference>
<keyword evidence="1" id="KW-0812">Transmembrane</keyword>
<accession>C0C129</accession>
<reference evidence="2" key="2">
    <citation type="submission" date="2013-06" db="EMBL/GenBank/DDBJ databases">
        <title>Draft genome sequence of Clostridium hylemonae (DSM 15053).</title>
        <authorList>
            <person name="Sudarsanam P."/>
            <person name="Ley R."/>
            <person name="Guruge J."/>
            <person name="Turnbaugh P.J."/>
            <person name="Mahowald M."/>
            <person name="Liep D."/>
            <person name="Gordon J."/>
        </authorList>
    </citation>
    <scope>NUCLEOTIDE SEQUENCE</scope>
    <source>
        <strain evidence="2">DSM 15053</strain>
    </source>
</reference>
<organism evidence="2 3">
    <name type="scientific">[Clostridium] hylemonae DSM 15053</name>
    <dbReference type="NCBI Taxonomy" id="553973"/>
    <lineage>
        <taxon>Bacteria</taxon>
        <taxon>Bacillati</taxon>
        <taxon>Bacillota</taxon>
        <taxon>Clostridia</taxon>
        <taxon>Lachnospirales</taxon>
        <taxon>Lachnospiraceae</taxon>
    </lineage>
</organism>